<dbReference type="EMBL" id="JBHSHC010000112">
    <property type="protein sequence ID" value="MFC4768720.1"/>
    <property type="molecule type" value="Genomic_DNA"/>
</dbReference>
<dbReference type="InterPro" id="IPR001525">
    <property type="entry name" value="C5_MeTfrase"/>
</dbReference>
<dbReference type="PRINTS" id="PR00105">
    <property type="entry name" value="C5METTRFRASE"/>
</dbReference>
<dbReference type="Gene3D" id="3.40.50.150">
    <property type="entry name" value="Vaccinia Virus protein VP39"/>
    <property type="match status" value="1"/>
</dbReference>
<dbReference type="PANTHER" id="PTHR10629:SF52">
    <property type="entry name" value="DNA (CYTOSINE-5)-METHYLTRANSFERASE 1"/>
    <property type="match status" value="1"/>
</dbReference>
<sequence length="588" mass="64326">MKFKALHLFCGIGGGSLGFKQAKQEYRGIVGEIENVLGIDADPDVCRNYETITGSPAACMDLFSREQYIDFHGIEPPADWREVEPYDIWRACNGVAPDVVFTSPPCKGFSGLLPEKSAKTKKYQALNKLTVRGIKLCLDAFEHDLPALFLLENVTRITTRGAELLDEIKSLLKSYGYAVHEGSHDCGEIGGLAQHRKRYLLIARNERKVMPFVYKPPKKRVRTIGEVLGPLPLPDDPAGGPMHRLPRLQWKTWVRLALIPAEGDWRDLEKVEWQKYRITHVPRVGALGVADWNQPSGAVTGSARFGGSNGVAAVSDPRLTLESMYPSGYGVQGWDQPSQTIRSAGRIMNAPVSIADPRTGFKEGTHGAIYRVSKWEESANTVTGAHRPNNGAPCINDPRVGENGPKFNHAFKITNWNEVSGTVASGTGPSSGGLCVADPRLDCRPRSGSYGVQSWDEPAKTVIGAGDIHAGATAVADPRIPQDTENGVWVIIAEDGTWHRPLTTYELAMLQGFPTHLSDGRPFQLEGGSDAKCREWIGNAVPPAAARAIAETILTTLMANLLGDWLMSAEEIWVMPEDDHSESEVVYQ</sequence>
<dbReference type="InterPro" id="IPR050390">
    <property type="entry name" value="C5-Methyltransferase"/>
</dbReference>
<keyword evidence="2 6" id="KW-0489">Methyltransferase</keyword>
<dbReference type="InterPro" id="IPR029063">
    <property type="entry name" value="SAM-dependent_MTases_sf"/>
</dbReference>
<organism evidence="7 8">
    <name type="scientific">Effusibacillus consociatus</name>
    <dbReference type="NCBI Taxonomy" id="1117041"/>
    <lineage>
        <taxon>Bacteria</taxon>
        <taxon>Bacillati</taxon>
        <taxon>Bacillota</taxon>
        <taxon>Bacilli</taxon>
        <taxon>Bacillales</taxon>
        <taxon>Alicyclobacillaceae</taxon>
        <taxon>Effusibacillus</taxon>
    </lineage>
</organism>
<keyword evidence="3 6" id="KW-0808">Transferase</keyword>
<evidence type="ECO:0000256" key="3">
    <source>
        <dbReference type="ARBA" id="ARBA00022679"/>
    </source>
</evidence>
<dbReference type="RefSeq" id="WP_380026665.1">
    <property type="nucleotide sequence ID" value="NZ_JBHSHC010000112.1"/>
</dbReference>
<dbReference type="SUPFAM" id="SSF53335">
    <property type="entry name" value="S-adenosyl-L-methionine-dependent methyltransferases"/>
    <property type="match status" value="1"/>
</dbReference>
<dbReference type="Pfam" id="PF00145">
    <property type="entry name" value="DNA_methylase"/>
    <property type="match status" value="2"/>
</dbReference>
<evidence type="ECO:0000256" key="6">
    <source>
        <dbReference type="PROSITE-ProRule" id="PRU01016"/>
    </source>
</evidence>
<comment type="similarity">
    <text evidence="6">Belongs to the class I-like SAM-binding methyltransferase superfamily. C5-methyltransferase family.</text>
</comment>
<gene>
    <name evidence="7" type="ORF">ACFO8Q_15350</name>
</gene>
<dbReference type="PANTHER" id="PTHR10629">
    <property type="entry name" value="CYTOSINE-SPECIFIC METHYLTRANSFERASE"/>
    <property type="match status" value="1"/>
</dbReference>
<keyword evidence="5" id="KW-0680">Restriction system</keyword>
<dbReference type="PROSITE" id="PS51679">
    <property type="entry name" value="SAM_MT_C5"/>
    <property type="match status" value="1"/>
</dbReference>
<evidence type="ECO:0000313" key="7">
    <source>
        <dbReference type="EMBL" id="MFC4768720.1"/>
    </source>
</evidence>
<evidence type="ECO:0000313" key="8">
    <source>
        <dbReference type="Proteomes" id="UP001596002"/>
    </source>
</evidence>
<keyword evidence="4 6" id="KW-0949">S-adenosyl-L-methionine</keyword>
<dbReference type="GO" id="GO:0008168">
    <property type="term" value="F:methyltransferase activity"/>
    <property type="evidence" value="ECO:0007669"/>
    <property type="project" value="UniProtKB-KW"/>
</dbReference>
<reference evidence="8" key="1">
    <citation type="journal article" date="2019" name="Int. J. Syst. Evol. Microbiol.">
        <title>The Global Catalogue of Microorganisms (GCM) 10K type strain sequencing project: providing services to taxonomists for standard genome sequencing and annotation.</title>
        <authorList>
            <consortium name="The Broad Institute Genomics Platform"/>
            <consortium name="The Broad Institute Genome Sequencing Center for Infectious Disease"/>
            <person name="Wu L."/>
            <person name="Ma J."/>
        </authorList>
    </citation>
    <scope>NUCLEOTIDE SEQUENCE [LARGE SCALE GENOMIC DNA]</scope>
    <source>
        <strain evidence="8">WYCCWR 12678</strain>
    </source>
</reference>
<dbReference type="Gene3D" id="3.90.120.10">
    <property type="entry name" value="DNA Methylase, subunit A, domain 2"/>
    <property type="match status" value="1"/>
</dbReference>
<evidence type="ECO:0000256" key="2">
    <source>
        <dbReference type="ARBA" id="ARBA00022603"/>
    </source>
</evidence>
<protein>
    <recommendedName>
        <fullName evidence="1">DNA (cytosine-5-)-methyltransferase</fullName>
        <ecNumber evidence="1">2.1.1.37</ecNumber>
    </recommendedName>
</protein>
<accession>A0ABV9Q3S8</accession>
<keyword evidence="8" id="KW-1185">Reference proteome</keyword>
<feature type="active site" evidence="6">
    <location>
        <position position="106"/>
    </location>
</feature>
<dbReference type="EC" id="2.1.1.37" evidence="1"/>
<evidence type="ECO:0000256" key="4">
    <source>
        <dbReference type="ARBA" id="ARBA00022691"/>
    </source>
</evidence>
<name>A0ABV9Q3S8_9BACL</name>
<dbReference type="Proteomes" id="UP001596002">
    <property type="component" value="Unassembled WGS sequence"/>
</dbReference>
<dbReference type="GO" id="GO:0032259">
    <property type="term" value="P:methylation"/>
    <property type="evidence" value="ECO:0007669"/>
    <property type="project" value="UniProtKB-KW"/>
</dbReference>
<evidence type="ECO:0000256" key="1">
    <source>
        <dbReference type="ARBA" id="ARBA00011975"/>
    </source>
</evidence>
<proteinExistence type="inferred from homology"/>
<comment type="caution">
    <text evidence="7">The sequence shown here is derived from an EMBL/GenBank/DDBJ whole genome shotgun (WGS) entry which is preliminary data.</text>
</comment>
<evidence type="ECO:0000256" key="5">
    <source>
        <dbReference type="ARBA" id="ARBA00022747"/>
    </source>
</evidence>